<evidence type="ECO:0000256" key="4">
    <source>
        <dbReference type="SAM" id="MobiDB-lite"/>
    </source>
</evidence>
<dbReference type="GO" id="GO:0003729">
    <property type="term" value="F:mRNA binding"/>
    <property type="evidence" value="ECO:0007669"/>
    <property type="project" value="TreeGrafter"/>
</dbReference>
<dbReference type="EMBL" id="CYKH01000651">
    <property type="protein sequence ID" value="CUG10222.1"/>
    <property type="molecule type" value="Genomic_DNA"/>
</dbReference>
<dbReference type="InterPro" id="IPR000504">
    <property type="entry name" value="RRM_dom"/>
</dbReference>
<feature type="domain" description="RRM" evidence="5">
    <location>
        <begin position="134"/>
        <end position="216"/>
    </location>
</feature>
<feature type="region of interest" description="Disordered" evidence="4">
    <location>
        <begin position="68"/>
        <end position="103"/>
    </location>
</feature>
<evidence type="ECO:0000256" key="2">
    <source>
        <dbReference type="ARBA" id="ARBA00023242"/>
    </source>
</evidence>
<feature type="compositionally biased region" description="Low complexity" evidence="4">
    <location>
        <begin position="71"/>
        <end position="84"/>
    </location>
</feature>
<dbReference type="SMART" id="SM00360">
    <property type="entry name" value="RRM"/>
    <property type="match status" value="1"/>
</dbReference>
<organism evidence="6 7">
    <name type="scientific">Bodo saltans</name>
    <name type="common">Flagellated protozoan</name>
    <dbReference type="NCBI Taxonomy" id="75058"/>
    <lineage>
        <taxon>Eukaryota</taxon>
        <taxon>Discoba</taxon>
        <taxon>Euglenozoa</taxon>
        <taxon>Kinetoplastea</taxon>
        <taxon>Metakinetoplastina</taxon>
        <taxon>Eubodonida</taxon>
        <taxon>Bodonidae</taxon>
        <taxon>Bodo</taxon>
    </lineage>
</organism>
<feature type="region of interest" description="Disordered" evidence="4">
    <location>
        <begin position="241"/>
        <end position="262"/>
    </location>
</feature>
<dbReference type="InterPro" id="IPR035979">
    <property type="entry name" value="RBD_domain_sf"/>
</dbReference>
<evidence type="ECO:0000256" key="1">
    <source>
        <dbReference type="ARBA" id="ARBA00004123"/>
    </source>
</evidence>
<evidence type="ECO:0000256" key="3">
    <source>
        <dbReference type="PROSITE-ProRule" id="PRU00176"/>
    </source>
</evidence>
<dbReference type="OMA" id="VRIVRHH"/>
<dbReference type="SUPFAM" id="SSF54928">
    <property type="entry name" value="RNA-binding domain, RBD"/>
    <property type="match status" value="1"/>
</dbReference>
<name>A0A0S4J1P9_BODSA</name>
<proteinExistence type="predicted"/>
<dbReference type="GO" id="GO:0000398">
    <property type="term" value="P:mRNA splicing, via spliceosome"/>
    <property type="evidence" value="ECO:0007669"/>
    <property type="project" value="TreeGrafter"/>
</dbReference>
<feature type="region of interest" description="Disordered" evidence="4">
    <location>
        <begin position="28"/>
        <end position="55"/>
    </location>
</feature>
<dbReference type="PANTHER" id="PTHR13952">
    <property type="entry name" value="U1 SMALL NUCLEAR RIBONUCLEOPROTEIN 70 KD"/>
    <property type="match status" value="1"/>
</dbReference>
<dbReference type="InterPro" id="IPR012677">
    <property type="entry name" value="Nucleotide-bd_a/b_plait_sf"/>
</dbReference>
<dbReference type="GO" id="GO:0017069">
    <property type="term" value="F:snRNA binding"/>
    <property type="evidence" value="ECO:0007669"/>
    <property type="project" value="TreeGrafter"/>
</dbReference>
<evidence type="ECO:0000313" key="6">
    <source>
        <dbReference type="EMBL" id="CUG10222.1"/>
    </source>
</evidence>
<evidence type="ECO:0000313" key="7">
    <source>
        <dbReference type="Proteomes" id="UP000051952"/>
    </source>
</evidence>
<comment type="subcellular location">
    <subcellularLocation>
        <location evidence="1">Nucleus</location>
    </subcellularLocation>
</comment>
<sequence length="279" mass="30895">MQHDDAKRSALIERKKRQREEHLIWRALMFPSRPPPPHVDHTATMREPWVKPSGGSASLVARIRRQPFAQPPSSSEEVGSPVTSASNGADEPTAVVASSSPSMARQTALLRRLQEEWDQRNVLTDSRRTSVPSCTVAVLCLPADATEEDLRRFGERFGRVVATRVVRQRSGTSRKYGFIQYSYAREMQRAVRDCSDPTLPKPRINGKIVVVEMERGRLEPHFVPGRFRTLQERGGCGVTPPAGNGNAMEPAASSKPAPLGPTTTAEVLDNLDDFLAEFS</sequence>
<keyword evidence="2" id="KW-0539">Nucleus</keyword>
<dbReference type="InterPro" id="IPR051183">
    <property type="entry name" value="U1_U11-U12_snRNP_70-35kDa"/>
</dbReference>
<dbReference type="AlphaFoldDB" id="A0A0S4J1P9"/>
<keyword evidence="7" id="KW-1185">Reference proteome</keyword>
<dbReference type="PROSITE" id="PS50102">
    <property type="entry name" value="RRM"/>
    <property type="match status" value="1"/>
</dbReference>
<dbReference type="Gene3D" id="3.30.70.330">
    <property type="match status" value="1"/>
</dbReference>
<dbReference type="Pfam" id="PF00076">
    <property type="entry name" value="RRM_1"/>
    <property type="match status" value="1"/>
</dbReference>
<keyword evidence="3" id="KW-0694">RNA-binding</keyword>
<reference evidence="7" key="1">
    <citation type="submission" date="2015-09" db="EMBL/GenBank/DDBJ databases">
        <authorList>
            <consortium name="Pathogen Informatics"/>
        </authorList>
    </citation>
    <scope>NUCLEOTIDE SEQUENCE [LARGE SCALE GENOMIC DNA]</scope>
    <source>
        <strain evidence="7">Lake Konstanz</strain>
    </source>
</reference>
<keyword evidence="6" id="KW-0687">Ribonucleoprotein</keyword>
<gene>
    <name evidence="6" type="ORF">BSAL_74435</name>
</gene>
<dbReference type="OrthoDB" id="4207594at2759"/>
<dbReference type="GO" id="GO:0071011">
    <property type="term" value="C:precatalytic spliceosome"/>
    <property type="evidence" value="ECO:0007669"/>
    <property type="project" value="TreeGrafter"/>
</dbReference>
<protein>
    <submittedName>
        <fullName evidence="6">U1 small nuclear ribonucleoprotein, putative</fullName>
    </submittedName>
</protein>
<accession>A0A0S4J1P9</accession>
<dbReference type="Proteomes" id="UP000051952">
    <property type="component" value="Unassembled WGS sequence"/>
</dbReference>
<dbReference type="PANTHER" id="PTHR13952:SF6">
    <property type="entry name" value="U11_U12 SMALL NUCLEAR RIBONUCLEOPROTEIN 35 KDA PROTEIN"/>
    <property type="match status" value="1"/>
</dbReference>
<evidence type="ECO:0000259" key="5">
    <source>
        <dbReference type="PROSITE" id="PS50102"/>
    </source>
</evidence>
<dbReference type="VEuPathDB" id="TriTrypDB:BSAL_74435"/>